<evidence type="ECO:0000313" key="7">
    <source>
        <dbReference type="Proteomes" id="UP000176413"/>
    </source>
</evidence>
<dbReference type="InterPro" id="IPR036390">
    <property type="entry name" value="WH_DNA-bd_sf"/>
</dbReference>
<dbReference type="Gene3D" id="1.10.10.10">
    <property type="entry name" value="Winged helix-like DNA-binding domain superfamily/Winged helix DNA-binding domain"/>
    <property type="match status" value="1"/>
</dbReference>
<dbReference type="GO" id="GO:0045892">
    <property type="term" value="P:negative regulation of DNA-templated transcription"/>
    <property type="evidence" value="ECO:0007669"/>
    <property type="project" value="TreeGrafter"/>
</dbReference>
<dbReference type="PANTHER" id="PTHR34824:SF1">
    <property type="entry name" value="HEAT-INDUCIBLE TRANSCRIPTION REPRESSOR HRCA"/>
    <property type="match status" value="1"/>
</dbReference>
<dbReference type="InterPro" id="IPR021153">
    <property type="entry name" value="HrcA_C"/>
</dbReference>
<sequence>MLEERQQKLLTLVVENYITTAEPVGSRYLVEKAGLDWSEATVRNELRLLEVEGYLTHPHTSAGRIPTTKGYRFYIEQLDKDSLRVGKNDSQALEKAFSANGQESQYKNVAKTLVQLSDETVIMAFSVEKMYYTGLSNLFSKPDFVELQLVASVSRVFDRCEEYLPRFYERVENDPACYIGKDHPFGEMLSCVATRVGREGESLLILLGPQRMDYKNNWALLKKVRELM</sequence>
<dbReference type="InterPro" id="IPR029016">
    <property type="entry name" value="GAF-like_dom_sf"/>
</dbReference>
<reference evidence="6 7" key="1">
    <citation type="journal article" date="2016" name="Nat. Commun.">
        <title>Thousands of microbial genomes shed light on interconnected biogeochemical processes in an aquifer system.</title>
        <authorList>
            <person name="Anantharaman K."/>
            <person name="Brown C.T."/>
            <person name="Hug L.A."/>
            <person name="Sharon I."/>
            <person name="Castelle C.J."/>
            <person name="Probst A.J."/>
            <person name="Thomas B.C."/>
            <person name="Singh A."/>
            <person name="Wilkins M.J."/>
            <person name="Karaoz U."/>
            <person name="Brodie E.L."/>
            <person name="Williams K.H."/>
            <person name="Hubbard S.S."/>
            <person name="Banfield J.F."/>
        </authorList>
    </citation>
    <scope>NUCLEOTIDE SEQUENCE [LARGE SCALE GENOMIC DNA]</scope>
</reference>
<dbReference type="InterPro" id="IPR002571">
    <property type="entry name" value="HrcA"/>
</dbReference>
<keyword evidence="4" id="KW-0804">Transcription</keyword>
<accession>A0A1F6M9L1</accession>
<gene>
    <name evidence="6" type="ORF">A3D53_00385</name>
</gene>
<evidence type="ECO:0000256" key="4">
    <source>
        <dbReference type="ARBA" id="ARBA00023163"/>
    </source>
</evidence>
<evidence type="ECO:0000313" key="6">
    <source>
        <dbReference type="EMBL" id="OGH68316.1"/>
    </source>
</evidence>
<dbReference type="GO" id="GO:0003677">
    <property type="term" value="F:DNA binding"/>
    <property type="evidence" value="ECO:0007669"/>
    <property type="project" value="InterPro"/>
</dbReference>
<dbReference type="Gene3D" id="3.30.450.40">
    <property type="match status" value="1"/>
</dbReference>
<proteinExistence type="predicted"/>
<keyword evidence="1" id="KW-0678">Repressor</keyword>
<dbReference type="Pfam" id="PF01628">
    <property type="entry name" value="HrcA"/>
    <property type="match status" value="1"/>
</dbReference>
<dbReference type="InterPro" id="IPR036388">
    <property type="entry name" value="WH-like_DNA-bd_sf"/>
</dbReference>
<feature type="domain" description="Heat-inducible transcription repressor HrcA C-terminal" evidence="5">
    <location>
        <begin position="100"/>
        <end position="216"/>
    </location>
</feature>
<name>A0A1F6M9L1_9BACT</name>
<organism evidence="6 7">
    <name type="scientific">Candidatus Magasanikbacteria bacterium RIFCSPHIGHO2_02_FULL_45_10</name>
    <dbReference type="NCBI Taxonomy" id="1798679"/>
    <lineage>
        <taxon>Bacteria</taxon>
        <taxon>Candidatus Magasanikiibacteriota</taxon>
    </lineage>
</organism>
<dbReference type="SUPFAM" id="SSF46785">
    <property type="entry name" value="Winged helix' DNA-binding domain"/>
    <property type="match status" value="1"/>
</dbReference>
<dbReference type="PANTHER" id="PTHR34824">
    <property type="entry name" value="HEAT-INDUCIBLE TRANSCRIPTION REPRESSOR HRCA"/>
    <property type="match status" value="1"/>
</dbReference>
<keyword evidence="3" id="KW-0346">Stress response</keyword>
<comment type="caution">
    <text evidence="6">The sequence shown here is derived from an EMBL/GenBank/DDBJ whole genome shotgun (WGS) entry which is preliminary data.</text>
</comment>
<dbReference type="SUPFAM" id="SSF55781">
    <property type="entry name" value="GAF domain-like"/>
    <property type="match status" value="1"/>
</dbReference>
<evidence type="ECO:0000259" key="5">
    <source>
        <dbReference type="Pfam" id="PF01628"/>
    </source>
</evidence>
<dbReference type="Proteomes" id="UP000176413">
    <property type="component" value="Unassembled WGS sequence"/>
</dbReference>
<keyword evidence="2" id="KW-0805">Transcription regulation</keyword>
<evidence type="ECO:0000256" key="2">
    <source>
        <dbReference type="ARBA" id="ARBA00023015"/>
    </source>
</evidence>
<dbReference type="AlphaFoldDB" id="A0A1F6M9L1"/>
<evidence type="ECO:0000256" key="3">
    <source>
        <dbReference type="ARBA" id="ARBA00023016"/>
    </source>
</evidence>
<protein>
    <recommendedName>
        <fullName evidence="5">Heat-inducible transcription repressor HrcA C-terminal domain-containing protein</fullName>
    </recommendedName>
</protein>
<dbReference type="EMBL" id="MFQA01000047">
    <property type="protein sequence ID" value="OGH68316.1"/>
    <property type="molecule type" value="Genomic_DNA"/>
</dbReference>
<evidence type="ECO:0000256" key="1">
    <source>
        <dbReference type="ARBA" id="ARBA00022491"/>
    </source>
</evidence>